<evidence type="ECO:0000256" key="3">
    <source>
        <dbReference type="ARBA" id="ARBA00022900"/>
    </source>
</evidence>
<protein>
    <submittedName>
        <fullName evidence="5">Predicted protein</fullName>
    </submittedName>
</protein>
<dbReference type="GO" id="GO:0004867">
    <property type="term" value="F:serine-type endopeptidase inhibitor activity"/>
    <property type="evidence" value="ECO:0007669"/>
    <property type="project" value="UniProtKB-KW"/>
</dbReference>
<organism>
    <name type="scientific">Physcomitrium patens</name>
    <name type="common">Spreading-leaved earth moss</name>
    <name type="synonym">Physcomitrella patens</name>
    <dbReference type="NCBI Taxonomy" id="3218"/>
    <lineage>
        <taxon>Eukaryota</taxon>
        <taxon>Viridiplantae</taxon>
        <taxon>Streptophyta</taxon>
        <taxon>Embryophyta</taxon>
        <taxon>Bryophyta</taxon>
        <taxon>Bryophytina</taxon>
        <taxon>Bryopsida</taxon>
        <taxon>Funariidae</taxon>
        <taxon>Funariales</taxon>
        <taxon>Funariaceae</taxon>
        <taxon>Physcomitrium</taxon>
    </lineage>
</organism>
<dbReference type="OMA" id="PADIWVY"/>
<dbReference type="InterPro" id="IPR000864">
    <property type="entry name" value="Prot_inh_pot1"/>
</dbReference>
<feature type="transmembrane region" description="Helical" evidence="4">
    <location>
        <begin position="12"/>
        <end position="34"/>
    </location>
</feature>
<proteinExistence type="inferred from homology"/>
<dbReference type="HOGENOM" id="CLU_1581149_0_0_1"/>
<keyword evidence="2" id="KW-0646">Protease inhibitor</keyword>
<dbReference type="PANTHER" id="PTHR33091:SF29">
    <property type="entry name" value="SUBTILISIN INHIBITOR 1"/>
    <property type="match status" value="1"/>
</dbReference>
<evidence type="ECO:0000256" key="1">
    <source>
        <dbReference type="ARBA" id="ARBA00008210"/>
    </source>
</evidence>
<reference evidence="5" key="1">
    <citation type="journal article" date="2008" name="Science">
        <title>The Physcomitrella genome reveals evolutionary insights into the conquest of land by plants.</title>
        <authorList>
            <person name="Rensing S."/>
            <person name="Lang D."/>
            <person name="Zimmer A."/>
            <person name="Terry A."/>
            <person name="Salamov A."/>
            <person name="Shapiro H."/>
            <person name="Nishiyama T."/>
            <person name="Perroud P.-F."/>
            <person name="Lindquist E."/>
            <person name="Kamisugi Y."/>
            <person name="Tanahashi T."/>
            <person name="Sakakibara K."/>
            <person name="Fujita T."/>
            <person name="Oishi K."/>
            <person name="Shin-I T."/>
            <person name="Kuroki Y."/>
            <person name="Toyoda A."/>
            <person name="Suzuki Y."/>
            <person name="Hashimoto A."/>
            <person name="Yamaguchi K."/>
            <person name="Sugano A."/>
            <person name="Kohara Y."/>
            <person name="Fujiyama A."/>
            <person name="Anterola A."/>
            <person name="Aoki S."/>
            <person name="Ashton N."/>
            <person name="Barbazuk W.B."/>
            <person name="Barker E."/>
            <person name="Bennetzen J."/>
            <person name="Bezanilla M."/>
            <person name="Blankenship R."/>
            <person name="Cho S.H."/>
            <person name="Dutcher S."/>
            <person name="Estelle M."/>
            <person name="Fawcett J.A."/>
            <person name="Gundlach H."/>
            <person name="Hanada K."/>
            <person name="Heyl A."/>
            <person name="Hicks K.A."/>
            <person name="Hugh J."/>
            <person name="Lohr M."/>
            <person name="Mayer K."/>
            <person name="Melkozernov A."/>
            <person name="Murata T."/>
            <person name="Nelson D."/>
            <person name="Pils B."/>
            <person name="Prigge M."/>
            <person name="Reiss B."/>
            <person name="Renner T."/>
            <person name="Rombauts S."/>
            <person name="Rushton P."/>
            <person name="Sanderfoot A."/>
            <person name="Schween G."/>
            <person name="Shiu S.-H."/>
            <person name="Stueber K."/>
            <person name="Theodoulou F.L."/>
            <person name="Tu H."/>
            <person name="Van de Peer Y."/>
            <person name="Verrier P.J."/>
            <person name="Waters E."/>
            <person name="Wood A."/>
            <person name="Yang L."/>
            <person name="Cove D."/>
            <person name="Cuming A."/>
            <person name="Hasebe M."/>
            <person name="Lucas S."/>
            <person name="Mishler D.B."/>
            <person name="Reski R."/>
            <person name="Grigoriev I."/>
            <person name="Quatrano R.S."/>
            <person name="Boore J.L."/>
        </authorList>
    </citation>
    <scope>NUCLEOTIDE SEQUENCE [LARGE SCALE GENOMIC DNA]</scope>
</reference>
<name>A9U347_PHYPA</name>
<keyword evidence="4" id="KW-0472">Membrane</keyword>
<dbReference type="Pfam" id="PF00280">
    <property type="entry name" value="potato_inhibit"/>
    <property type="match status" value="1"/>
</dbReference>
<evidence type="ECO:0000313" key="5">
    <source>
        <dbReference type="EMBL" id="EDQ49902.1"/>
    </source>
</evidence>
<accession>A9U347</accession>
<keyword evidence="4" id="KW-0812">Transmembrane</keyword>
<dbReference type="PANTHER" id="PTHR33091">
    <property type="entry name" value="PROTEIN, PUTATIVE, EXPRESSED-RELATED"/>
    <property type="match status" value="1"/>
</dbReference>
<keyword evidence="4" id="KW-1133">Transmembrane helix</keyword>
<gene>
    <name evidence="5" type="ORF">PHYPADRAFT_101163</name>
</gene>
<dbReference type="AlphaFoldDB" id="A9U347"/>
<sequence>MIIVIQQQRWPVLVAVMLVPFVWMCPVHGAFTLFGCEKDAWPELLHTTVGDALSAINTAGIVKNVYVQPPSSGLPPANMGTPADIWVYTDGADIVYEIPKRGLWHPNLRWVLHDGTGVAPGWPDLAGLDCVAGMNSIKQDYLGVTIVYGPKGFMHIQDFQKDRVWVDINPDGTIAAIPAIG</sequence>
<dbReference type="InterPro" id="IPR036354">
    <property type="entry name" value="Prot_inh_pot1_sf"/>
</dbReference>
<dbReference type="SUPFAM" id="SSF54654">
    <property type="entry name" value="CI-2 family of serine protease inhibitors"/>
    <property type="match status" value="1"/>
</dbReference>
<evidence type="ECO:0000256" key="4">
    <source>
        <dbReference type="SAM" id="Phobius"/>
    </source>
</evidence>
<evidence type="ECO:0000256" key="2">
    <source>
        <dbReference type="ARBA" id="ARBA00022690"/>
    </source>
</evidence>
<dbReference type="Gene3D" id="3.30.10.10">
    <property type="entry name" value="Trypsin Inhibitor V, subunit A"/>
    <property type="match status" value="2"/>
</dbReference>
<comment type="similarity">
    <text evidence="1">Belongs to the protease inhibitor I13 (potato type I serine protease inhibitor) family.</text>
</comment>
<dbReference type="GO" id="GO:0009611">
    <property type="term" value="P:response to wounding"/>
    <property type="evidence" value="ECO:0007669"/>
    <property type="project" value="InterPro"/>
</dbReference>
<keyword evidence="3" id="KW-0722">Serine protease inhibitor</keyword>
<dbReference type="EMBL" id="DS545337">
    <property type="protein sequence ID" value="EDQ49902.1"/>
    <property type="molecule type" value="Genomic_DNA"/>
</dbReference>